<comment type="catalytic activity">
    <reaction evidence="1">
        <text>ATP + protein L-histidine = ADP + protein N-phospho-L-histidine.</text>
        <dbReference type="EC" id="2.7.13.3"/>
    </reaction>
</comment>
<accession>A0ABV0INM5</accession>
<feature type="transmembrane region" description="Helical" evidence="12">
    <location>
        <begin position="68"/>
        <end position="89"/>
    </location>
</feature>
<dbReference type="EMBL" id="JBDXMX010000009">
    <property type="protein sequence ID" value="MEO9249070.1"/>
    <property type="molecule type" value="Genomic_DNA"/>
</dbReference>
<dbReference type="PANTHER" id="PTHR45436">
    <property type="entry name" value="SENSOR HISTIDINE KINASE YKOH"/>
    <property type="match status" value="1"/>
</dbReference>
<feature type="region of interest" description="Disordered" evidence="11">
    <location>
        <begin position="369"/>
        <end position="394"/>
    </location>
</feature>
<feature type="domain" description="Histidine kinase" evidence="13">
    <location>
        <begin position="152"/>
        <end position="369"/>
    </location>
</feature>
<dbReference type="Pfam" id="PF02518">
    <property type="entry name" value="HATPase_c"/>
    <property type="match status" value="1"/>
</dbReference>
<protein>
    <recommendedName>
        <fullName evidence="3">histidine kinase</fullName>
        <ecNumber evidence="3">2.7.13.3</ecNumber>
    </recommendedName>
</protein>
<dbReference type="InterPro" id="IPR036097">
    <property type="entry name" value="HisK_dim/P_sf"/>
</dbReference>
<evidence type="ECO:0000256" key="5">
    <source>
        <dbReference type="ARBA" id="ARBA00022679"/>
    </source>
</evidence>
<dbReference type="CDD" id="cd00082">
    <property type="entry name" value="HisKA"/>
    <property type="match status" value="1"/>
</dbReference>
<dbReference type="Proteomes" id="UP001484097">
    <property type="component" value="Unassembled WGS sequence"/>
</dbReference>
<dbReference type="SMART" id="SM00388">
    <property type="entry name" value="HisKA"/>
    <property type="match status" value="1"/>
</dbReference>
<dbReference type="CDD" id="cd06225">
    <property type="entry name" value="HAMP"/>
    <property type="match status" value="1"/>
</dbReference>
<dbReference type="Pfam" id="PF00512">
    <property type="entry name" value="HisKA"/>
    <property type="match status" value="1"/>
</dbReference>
<feature type="transmembrane region" description="Helical" evidence="12">
    <location>
        <begin position="12"/>
        <end position="36"/>
    </location>
</feature>
<dbReference type="Pfam" id="PF00672">
    <property type="entry name" value="HAMP"/>
    <property type="match status" value="1"/>
</dbReference>
<keyword evidence="8 12" id="KW-1133">Transmembrane helix</keyword>
<organism evidence="15 16">
    <name type="scientific">Citricoccus nitrophenolicus</name>
    <dbReference type="NCBI Taxonomy" id="863575"/>
    <lineage>
        <taxon>Bacteria</taxon>
        <taxon>Bacillati</taxon>
        <taxon>Actinomycetota</taxon>
        <taxon>Actinomycetes</taxon>
        <taxon>Micrococcales</taxon>
        <taxon>Micrococcaceae</taxon>
        <taxon>Citricoccus</taxon>
    </lineage>
</organism>
<dbReference type="PROSITE" id="PS50109">
    <property type="entry name" value="HIS_KIN"/>
    <property type="match status" value="1"/>
</dbReference>
<dbReference type="GO" id="GO:0016301">
    <property type="term" value="F:kinase activity"/>
    <property type="evidence" value="ECO:0007669"/>
    <property type="project" value="UniProtKB-KW"/>
</dbReference>
<dbReference type="InterPro" id="IPR005467">
    <property type="entry name" value="His_kinase_dom"/>
</dbReference>
<evidence type="ECO:0000259" key="13">
    <source>
        <dbReference type="PROSITE" id="PS50109"/>
    </source>
</evidence>
<feature type="compositionally biased region" description="Polar residues" evidence="11">
    <location>
        <begin position="383"/>
        <end position="394"/>
    </location>
</feature>
<dbReference type="SUPFAM" id="SSF47384">
    <property type="entry name" value="Homodimeric domain of signal transducing histidine kinase"/>
    <property type="match status" value="1"/>
</dbReference>
<evidence type="ECO:0000256" key="9">
    <source>
        <dbReference type="ARBA" id="ARBA00023012"/>
    </source>
</evidence>
<keyword evidence="16" id="KW-1185">Reference proteome</keyword>
<dbReference type="SMART" id="SM00387">
    <property type="entry name" value="HATPase_c"/>
    <property type="match status" value="1"/>
</dbReference>
<evidence type="ECO:0000259" key="14">
    <source>
        <dbReference type="PROSITE" id="PS50885"/>
    </source>
</evidence>
<keyword evidence="10 12" id="KW-0472">Membrane</keyword>
<reference evidence="15 16" key="1">
    <citation type="submission" date="2024-05" db="EMBL/GenBank/DDBJ databases">
        <authorList>
            <person name="Yi C."/>
        </authorList>
    </citation>
    <scope>NUCLEOTIDE SEQUENCE [LARGE SCALE GENOMIC DNA]</scope>
    <source>
        <strain evidence="15 16">XS13</strain>
    </source>
</reference>
<comment type="subcellular location">
    <subcellularLocation>
        <location evidence="2">Cell membrane</location>
    </subcellularLocation>
</comment>
<keyword evidence="7 15" id="KW-0418">Kinase</keyword>
<dbReference type="InterPro" id="IPR003594">
    <property type="entry name" value="HATPase_dom"/>
</dbReference>
<evidence type="ECO:0000313" key="16">
    <source>
        <dbReference type="Proteomes" id="UP001484097"/>
    </source>
</evidence>
<proteinExistence type="predicted"/>
<dbReference type="PANTHER" id="PTHR45436:SF5">
    <property type="entry name" value="SENSOR HISTIDINE KINASE TRCS"/>
    <property type="match status" value="1"/>
</dbReference>
<evidence type="ECO:0000256" key="10">
    <source>
        <dbReference type="ARBA" id="ARBA00023136"/>
    </source>
</evidence>
<dbReference type="PROSITE" id="PS50885">
    <property type="entry name" value="HAMP"/>
    <property type="match status" value="1"/>
</dbReference>
<dbReference type="SMART" id="SM00304">
    <property type="entry name" value="HAMP"/>
    <property type="match status" value="1"/>
</dbReference>
<evidence type="ECO:0000313" key="15">
    <source>
        <dbReference type="EMBL" id="MEO9249070.1"/>
    </source>
</evidence>
<dbReference type="InterPro" id="IPR003661">
    <property type="entry name" value="HisK_dim/P_dom"/>
</dbReference>
<name>A0ABV0INM5_9MICC</name>
<keyword evidence="5" id="KW-0808">Transferase</keyword>
<dbReference type="SUPFAM" id="SSF55874">
    <property type="entry name" value="ATPase domain of HSP90 chaperone/DNA topoisomerase II/histidine kinase"/>
    <property type="match status" value="1"/>
</dbReference>
<dbReference type="InterPro" id="IPR036890">
    <property type="entry name" value="HATPase_C_sf"/>
</dbReference>
<feature type="domain" description="HAMP" evidence="14">
    <location>
        <begin position="91"/>
        <end position="144"/>
    </location>
</feature>
<dbReference type="CDD" id="cd00075">
    <property type="entry name" value="HATPase"/>
    <property type="match status" value="1"/>
</dbReference>
<dbReference type="EC" id="2.7.13.3" evidence="3"/>
<dbReference type="InterPro" id="IPR004358">
    <property type="entry name" value="Sig_transdc_His_kin-like_C"/>
</dbReference>
<dbReference type="PRINTS" id="PR00344">
    <property type="entry name" value="BCTRLSENSOR"/>
</dbReference>
<evidence type="ECO:0000256" key="3">
    <source>
        <dbReference type="ARBA" id="ARBA00012438"/>
    </source>
</evidence>
<evidence type="ECO:0000256" key="1">
    <source>
        <dbReference type="ARBA" id="ARBA00000085"/>
    </source>
</evidence>
<evidence type="ECO:0000256" key="2">
    <source>
        <dbReference type="ARBA" id="ARBA00004236"/>
    </source>
</evidence>
<dbReference type="Gene3D" id="3.30.565.10">
    <property type="entry name" value="Histidine kinase-like ATPase, C-terminal domain"/>
    <property type="match status" value="1"/>
</dbReference>
<evidence type="ECO:0000256" key="11">
    <source>
        <dbReference type="SAM" id="MobiDB-lite"/>
    </source>
</evidence>
<keyword evidence="4" id="KW-0597">Phosphoprotein</keyword>
<gene>
    <name evidence="15" type="ORF">ABDK96_15405</name>
</gene>
<keyword evidence="9" id="KW-0902">Two-component regulatory system</keyword>
<dbReference type="Gene3D" id="1.10.287.130">
    <property type="match status" value="1"/>
</dbReference>
<dbReference type="Gene3D" id="6.10.340.10">
    <property type="match status" value="1"/>
</dbReference>
<evidence type="ECO:0000256" key="12">
    <source>
        <dbReference type="SAM" id="Phobius"/>
    </source>
</evidence>
<evidence type="ECO:0000256" key="6">
    <source>
        <dbReference type="ARBA" id="ARBA00022692"/>
    </source>
</evidence>
<dbReference type="InterPro" id="IPR003660">
    <property type="entry name" value="HAMP_dom"/>
</dbReference>
<keyword evidence="6 12" id="KW-0812">Transmembrane</keyword>
<sequence length="394" mass="42118">MSLRPSGGLAARFFTAQVFVVAASLAAAVLVASWVGPQIFHDHLVMAGLVEHSTEMLHVEQAYRDTGLVTLAAALGTALACTLAVTVFLTRRLRQPLGTLTQAVKAMARGRDDSRVPELGAGTEVDELAEAFNTMADRLERTEHTRRRMLSDLAHEMRTPVSVLTVYVDALQDGVTHWDEATSQVMDEHLRRLTRLVEDINEVSRAEEGRLDLDRTEGPVAGLLDTAADTHREAFAAQGVTLQVRYDPAAGVVDVDRQRIGQILSNLLTNALRHTPPAGTVTLSTCAGPRRQVTISVEDSGSGIGAEHLPHLFERFYRGDTARDRDHGGSGIGLTISRVLAEAHGGTLTATSPGPGHGAVFTLELPTREKTGAGPKGLGPTALPNTPQGYRTGG</sequence>
<evidence type="ECO:0000256" key="4">
    <source>
        <dbReference type="ARBA" id="ARBA00022553"/>
    </source>
</evidence>
<dbReference type="InterPro" id="IPR050428">
    <property type="entry name" value="TCS_sensor_his_kinase"/>
</dbReference>
<dbReference type="SUPFAM" id="SSF158472">
    <property type="entry name" value="HAMP domain-like"/>
    <property type="match status" value="1"/>
</dbReference>
<comment type="caution">
    <text evidence="15">The sequence shown here is derived from an EMBL/GenBank/DDBJ whole genome shotgun (WGS) entry which is preliminary data.</text>
</comment>
<evidence type="ECO:0000256" key="8">
    <source>
        <dbReference type="ARBA" id="ARBA00022989"/>
    </source>
</evidence>
<evidence type="ECO:0000256" key="7">
    <source>
        <dbReference type="ARBA" id="ARBA00022777"/>
    </source>
</evidence>
<dbReference type="RefSeq" id="WP_309816878.1">
    <property type="nucleotide sequence ID" value="NZ_JBDXMX010000009.1"/>
</dbReference>